<organism evidence="3 4">
    <name type="scientific">Pontiella desulfatans</name>
    <dbReference type="NCBI Taxonomy" id="2750659"/>
    <lineage>
        <taxon>Bacteria</taxon>
        <taxon>Pseudomonadati</taxon>
        <taxon>Kiritimatiellota</taxon>
        <taxon>Kiritimatiellia</taxon>
        <taxon>Kiritimatiellales</taxon>
        <taxon>Pontiellaceae</taxon>
        <taxon>Pontiella</taxon>
    </lineage>
</organism>
<accession>A0A6C2U6L0</accession>
<dbReference type="Proteomes" id="UP000366872">
    <property type="component" value="Unassembled WGS sequence"/>
</dbReference>
<dbReference type="NCBIfam" id="TIGR03167">
    <property type="entry name" value="tRNA_sel_U_synt"/>
    <property type="match status" value="1"/>
</dbReference>
<evidence type="ECO:0000313" key="3">
    <source>
        <dbReference type="EMBL" id="VGO15565.1"/>
    </source>
</evidence>
<dbReference type="SMART" id="SM00450">
    <property type="entry name" value="RHOD"/>
    <property type="match status" value="1"/>
</dbReference>
<dbReference type="PANTHER" id="PTHR30401">
    <property type="entry name" value="TRNA 2-SELENOURIDINE SYNTHASE"/>
    <property type="match status" value="1"/>
</dbReference>
<dbReference type="InterPro" id="IPR017582">
    <property type="entry name" value="SelU"/>
</dbReference>
<dbReference type="HAMAP" id="MF_01622">
    <property type="entry name" value="tRNA_sel_U_synth"/>
    <property type="match status" value="1"/>
</dbReference>
<keyword evidence="1" id="KW-0711">Selenium</keyword>
<reference evidence="3 4" key="1">
    <citation type="submission" date="2019-04" db="EMBL/GenBank/DDBJ databases">
        <authorList>
            <person name="Van Vliet M D."/>
        </authorList>
    </citation>
    <scope>NUCLEOTIDE SEQUENCE [LARGE SCALE GENOMIC DNA]</scope>
    <source>
        <strain evidence="3 4">F1</strain>
    </source>
</reference>
<dbReference type="GO" id="GO:0043828">
    <property type="term" value="F:tRNA 2-selenouridine synthase activity"/>
    <property type="evidence" value="ECO:0007669"/>
    <property type="project" value="InterPro"/>
</dbReference>
<dbReference type="Gene3D" id="3.40.250.10">
    <property type="entry name" value="Rhodanese-like domain"/>
    <property type="match status" value="1"/>
</dbReference>
<gene>
    <name evidence="3" type="primary">selU</name>
    <name evidence="3" type="ORF">PDESU_04150</name>
</gene>
<dbReference type="AlphaFoldDB" id="A0A6C2U6L0"/>
<evidence type="ECO:0000259" key="2">
    <source>
        <dbReference type="PROSITE" id="PS50206"/>
    </source>
</evidence>
<sequence length="364" mass="40993">MAKTTNDFHRIVVGDIPLIDVRAPVEFAEGAFPNAVNLPLMNDEERRLVGICYKQKGQAAAIALGHELVSGAVKEGRIAAWKQFVEEHPETLIYCFRGGLRSQLSQEWASAAVGREIPRLEGGYKAFRNYLIGHLEPGWLSSVPVVLGGRTGSGKTLLLQRLDNVVDLEALANHRGSSFGRFIHPQPTQIDFEDRLAWALIQHEEAGHRLMVVEDEGRHVGSRYIPRPLVEYFSAADVVQLETPLAERVRITFDEYVVSAQEKFGAEFGGDGLARWLEDIQGSIQRIRKRLGGERLKRVNGLLQAAYEHQLASGDPDEHKQWVELLLVEYYDPMYDYQLEKKKQKIVFRGGADDVFGYITSLEK</sequence>
<dbReference type="Pfam" id="PF26341">
    <property type="entry name" value="AAA_SelU"/>
    <property type="match status" value="1"/>
</dbReference>
<dbReference type="EMBL" id="CAAHFG010000002">
    <property type="protein sequence ID" value="VGO15565.1"/>
    <property type="molecule type" value="Genomic_DNA"/>
</dbReference>
<name>A0A6C2U6L0_PONDE</name>
<dbReference type="InterPro" id="IPR058840">
    <property type="entry name" value="AAA_SelU"/>
</dbReference>
<protein>
    <submittedName>
        <fullName evidence="3">tRNA 2-selenouridine synthase</fullName>
    </submittedName>
</protein>
<feature type="domain" description="Rhodanese" evidence="2">
    <location>
        <begin position="12"/>
        <end position="136"/>
    </location>
</feature>
<dbReference type="NCBIfam" id="NF008751">
    <property type="entry name" value="PRK11784.1-3"/>
    <property type="match status" value="1"/>
</dbReference>
<dbReference type="InterPro" id="IPR001763">
    <property type="entry name" value="Rhodanese-like_dom"/>
</dbReference>
<dbReference type="InterPro" id="IPR036873">
    <property type="entry name" value="Rhodanese-like_dom_sf"/>
</dbReference>
<keyword evidence="4" id="KW-1185">Reference proteome</keyword>
<dbReference type="NCBIfam" id="NF008750">
    <property type="entry name" value="PRK11784.1-2"/>
    <property type="match status" value="1"/>
</dbReference>
<dbReference type="Pfam" id="PF00581">
    <property type="entry name" value="Rhodanese"/>
    <property type="match status" value="1"/>
</dbReference>
<dbReference type="GO" id="GO:0002098">
    <property type="term" value="P:tRNA wobble uridine modification"/>
    <property type="evidence" value="ECO:0007669"/>
    <property type="project" value="InterPro"/>
</dbReference>
<dbReference type="PANTHER" id="PTHR30401:SF0">
    <property type="entry name" value="TRNA 2-SELENOURIDINE SYNTHASE"/>
    <property type="match status" value="1"/>
</dbReference>
<dbReference type="SUPFAM" id="SSF52821">
    <property type="entry name" value="Rhodanese/Cell cycle control phosphatase"/>
    <property type="match status" value="1"/>
</dbReference>
<evidence type="ECO:0000313" key="4">
    <source>
        <dbReference type="Proteomes" id="UP000366872"/>
    </source>
</evidence>
<evidence type="ECO:0000256" key="1">
    <source>
        <dbReference type="ARBA" id="ARBA00023266"/>
    </source>
</evidence>
<proteinExistence type="inferred from homology"/>
<dbReference type="PROSITE" id="PS50206">
    <property type="entry name" value="RHODANESE_3"/>
    <property type="match status" value="1"/>
</dbReference>
<dbReference type="RefSeq" id="WP_136081118.1">
    <property type="nucleotide sequence ID" value="NZ_CAAHFG010000002.1"/>
</dbReference>